<sequence>MPLQRDVVLLITHSGDYFTIDRVAAALSRRNVQSFRLDTDKFPMTVKIQAYFHQSNSHHQIEYGDITLNTEQVQAVWMRRLWQPHLSPELAPQYRDACTKESLAVWDGFWDSLRHAHWVDDLQKINAAENKLYQLRVAAEVGLVIPPTLVTNNPKEAREFFEQVNGKMITKLLKPLSYSMEGSSFFMYTSTVKEEDLLDAETLRYCPMVFQAQIPKQQELRAVYVNGNLFVGALDASSYEASTQDWRRANQESCTWQPYELPKEIIQHLDQFMARLGLTFGAFDFIVTPLEEYVFLEINPTGEWGMLERDLNYPISEAIADSLIQN</sequence>
<evidence type="ECO:0000256" key="1">
    <source>
        <dbReference type="PROSITE-ProRule" id="PRU00409"/>
    </source>
</evidence>
<evidence type="ECO:0000313" key="3">
    <source>
        <dbReference type="EMBL" id="BAY72802.1"/>
    </source>
</evidence>
<dbReference type="Gene3D" id="3.30.470.20">
    <property type="entry name" value="ATP-grasp fold, B domain"/>
    <property type="match status" value="1"/>
</dbReference>
<dbReference type="InterPro" id="IPR004218">
    <property type="entry name" value="GSHS_ATP-bd"/>
</dbReference>
<dbReference type="InterPro" id="IPR048936">
    <property type="entry name" value="MvdD-like_ATPgrasp"/>
</dbReference>
<reference evidence="3 4" key="1">
    <citation type="submission" date="2017-06" db="EMBL/GenBank/DDBJ databases">
        <title>Genome sequencing of cyanobaciteial culture collection at National Institute for Environmental Studies (NIES).</title>
        <authorList>
            <person name="Hirose Y."/>
            <person name="Shimura Y."/>
            <person name="Fujisawa T."/>
            <person name="Nakamura Y."/>
            <person name="Kawachi M."/>
        </authorList>
    </citation>
    <scope>NUCLEOTIDE SEQUENCE [LARGE SCALE GENOMIC DNA]</scope>
    <source>
        <strain evidence="3 4">NIES-23</strain>
        <plasmid evidence="4">Plasmid Plasmid1 dna</plasmid>
    </source>
</reference>
<dbReference type="SMR" id="A0A1Z4KVC0"/>
<name>A0A1Z4KVC0_ANAVA</name>
<dbReference type="InterPro" id="IPR011761">
    <property type="entry name" value="ATP-grasp"/>
</dbReference>
<evidence type="ECO:0000259" key="2">
    <source>
        <dbReference type="PROSITE" id="PS50975"/>
    </source>
</evidence>
<dbReference type="GO" id="GO:0018169">
    <property type="term" value="F:ribosomal S6-glutamic acid ligase activity"/>
    <property type="evidence" value="ECO:0007669"/>
    <property type="project" value="TreeGrafter"/>
</dbReference>
<dbReference type="Pfam" id="PF02955">
    <property type="entry name" value="GSH-S_ATP"/>
    <property type="match status" value="1"/>
</dbReference>
<dbReference type="GO" id="GO:0005737">
    <property type="term" value="C:cytoplasm"/>
    <property type="evidence" value="ECO:0007669"/>
    <property type="project" value="TreeGrafter"/>
</dbReference>
<dbReference type="Pfam" id="PF21068">
    <property type="entry name" value="ATPgraspMvdD"/>
    <property type="match status" value="1"/>
</dbReference>
<geneLocation type="plasmid" evidence="3">
    <name>plasmid1</name>
</geneLocation>
<evidence type="ECO:0000313" key="4">
    <source>
        <dbReference type="Proteomes" id="UP000217507"/>
    </source>
</evidence>
<dbReference type="PANTHER" id="PTHR21621">
    <property type="entry name" value="RIBOSOMAL PROTEIN S6 MODIFICATION PROTEIN"/>
    <property type="match status" value="1"/>
</dbReference>
<dbReference type="Proteomes" id="UP000217507">
    <property type="component" value="Plasmid Plasmid1 dna"/>
</dbReference>
<dbReference type="PROSITE" id="PS50975">
    <property type="entry name" value="ATP_GRASP"/>
    <property type="match status" value="1"/>
</dbReference>
<keyword evidence="1" id="KW-0547">Nucleotide-binding</keyword>
<dbReference type="InterPro" id="IPR026446">
    <property type="entry name" value="ATP_grasp_MvdC"/>
</dbReference>
<dbReference type="PANTHER" id="PTHR21621:SF0">
    <property type="entry name" value="BETA-CITRYLGLUTAMATE SYNTHASE B-RELATED"/>
    <property type="match status" value="1"/>
</dbReference>
<keyword evidence="3" id="KW-0614">Plasmid</keyword>
<dbReference type="SUPFAM" id="SSF56059">
    <property type="entry name" value="Glutathione synthetase ATP-binding domain-like"/>
    <property type="match status" value="1"/>
</dbReference>
<feature type="domain" description="ATP-grasp" evidence="2">
    <location>
        <begin position="135"/>
        <end position="324"/>
    </location>
</feature>
<dbReference type="NCBIfam" id="TIGR04185">
    <property type="entry name" value="ATPgraspMvdC"/>
    <property type="match status" value="1"/>
</dbReference>
<organism evidence="3 4">
    <name type="scientific">Trichormus variabilis NIES-23</name>
    <dbReference type="NCBI Taxonomy" id="1973479"/>
    <lineage>
        <taxon>Bacteria</taxon>
        <taxon>Bacillati</taxon>
        <taxon>Cyanobacteriota</taxon>
        <taxon>Cyanophyceae</taxon>
        <taxon>Nostocales</taxon>
        <taxon>Nostocaceae</taxon>
        <taxon>Trichormus</taxon>
    </lineage>
</organism>
<proteinExistence type="predicted"/>
<protein>
    <recommendedName>
        <fullName evidence="2">ATP-grasp domain-containing protein</fullName>
    </recommendedName>
</protein>
<dbReference type="GO" id="GO:0004363">
    <property type="term" value="F:glutathione synthase activity"/>
    <property type="evidence" value="ECO:0007669"/>
    <property type="project" value="InterPro"/>
</dbReference>
<keyword evidence="1" id="KW-0067">ATP-binding</keyword>
<dbReference type="EMBL" id="AP018217">
    <property type="protein sequence ID" value="BAY72802.1"/>
    <property type="molecule type" value="Genomic_DNA"/>
</dbReference>
<gene>
    <name evidence="3" type="ORF">NIES23_56300</name>
</gene>
<dbReference type="GO" id="GO:0005524">
    <property type="term" value="F:ATP binding"/>
    <property type="evidence" value="ECO:0007669"/>
    <property type="project" value="UniProtKB-UniRule"/>
</dbReference>
<accession>A0A1Z4KVC0</accession>
<dbReference type="AlphaFoldDB" id="A0A1Z4KVC0"/>
<dbReference type="GO" id="GO:0009432">
    <property type="term" value="P:SOS response"/>
    <property type="evidence" value="ECO:0007669"/>
    <property type="project" value="TreeGrafter"/>
</dbReference>
<dbReference type="GO" id="GO:0046872">
    <property type="term" value="F:metal ion binding"/>
    <property type="evidence" value="ECO:0007669"/>
    <property type="project" value="InterPro"/>
</dbReference>